<dbReference type="Pfam" id="PF03641">
    <property type="entry name" value="Lysine_decarbox"/>
    <property type="match status" value="1"/>
</dbReference>
<comment type="catalytic activity">
    <reaction evidence="1">
        <text>AMP + H2O = D-ribose 5-phosphate + adenine</text>
        <dbReference type="Rhea" id="RHEA:20129"/>
        <dbReference type="ChEBI" id="CHEBI:15377"/>
        <dbReference type="ChEBI" id="CHEBI:16708"/>
        <dbReference type="ChEBI" id="CHEBI:78346"/>
        <dbReference type="ChEBI" id="CHEBI:456215"/>
        <dbReference type="EC" id="3.2.2.4"/>
    </reaction>
</comment>
<evidence type="ECO:0000313" key="4">
    <source>
        <dbReference type="Proteomes" id="UP000184420"/>
    </source>
</evidence>
<dbReference type="GO" id="GO:0008714">
    <property type="term" value="F:AMP nucleosidase activity"/>
    <property type="evidence" value="ECO:0007669"/>
    <property type="project" value="UniProtKB-EC"/>
</dbReference>
<protein>
    <recommendedName>
        <fullName evidence="2">Cytokinin riboside 5'-monophosphate phosphoribohydrolase</fullName>
        <ecNumber evidence="2">3.2.2.n1</ecNumber>
    </recommendedName>
</protein>
<dbReference type="NCBIfam" id="TIGR00730">
    <property type="entry name" value="Rossman fold protein, TIGR00730 family"/>
    <property type="match status" value="1"/>
</dbReference>
<gene>
    <name evidence="3" type="ORF">SAMN05444266_104164</name>
</gene>
<dbReference type="EC" id="3.2.2.n1" evidence="2"/>
<evidence type="ECO:0000256" key="1">
    <source>
        <dbReference type="ARBA" id="ARBA00000274"/>
    </source>
</evidence>
<organism evidence="3 4">
    <name type="scientific">Chitinophaga jiangningensis</name>
    <dbReference type="NCBI Taxonomy" id="1419482"/>
    <lineage>
        <taxon>Bacteria</taxon>
        <taxon>Pseudomonadati</taxon>
        <taxon>Bacteroidota</taxon>
        <taxon>Chitinophagia</taxon>
        <taxon>Chitinophagales</taxon>
        <taxon>Chitinophagaceae</taxon>
        <taxon>Chitinophaga</taxon>
    </lineage>
</organism>
<dbReference type="GO" id="GO:0005829">
    <property type="term" value="C:cytosol"/>
    <property type="evidence" value="ECO:0007669"/>
    <property type="project" value="TreeGrafter"/>
</dbReference>
<dbReference type="InterPro" id="IPR052341">
    <property type="entry name" value="LOG_family_nucleotidases"/>
</dbReference>
<reference evidence="3 4" key="1">
    <citation type="submission" date="2016-11" db="EMBL/GenBank/DDBJ databases">
        <authorList>
            <person name="Jaros S."/>
            <person name="Januszkiewicz K."/>
            <person name="Wedrychowicz H."/>
        </authorList>
    </citation>
    <scope>NUCLEOTIDE SEQUENCE [LARGE SCALE GENOMIC DNA]</scope>
    <source>
        <strain evidence="3 4">DSM 27406</strain>
    </source>
</reference>
<dbReference type="EMBL" id="FRBL01000004">
    <property type="protein sequence ID" value="SHL61285.1"/>
    <property type="molecule type" value="Genomic_DNA"/>
</dbReference>
<keyword evidence="4" id="KW-1185">Reference proteome</keyword>
<dbReference type="OrthoDB" id="9801098at2"/>
<evidence type="ECO:0000313" key="3">
    <source>
        <dbReference type="EMBL" id="SHL61285.1"/>
    </source>
</evidence>
<dbReference type="PANTHER" id="PTHR43393">
    <property type="entry name" value="CYTOKININ RIBOSIDE 5'-MONOPHOSPHATE PHOSPHORIBOHYDROLASE"/>
    <property type="match status" value="1"/>
</dbReference>
<keyword evidence="2" id="KW-0203">Cytokinin biosynthesis</keyword>
<name>A0A1M7C216_9BACT</name>
<dbReference type="SUPFAM" id="SSF102405">
    <property type="entry name" value="MCP/YpsA-like"/>
    <property type="match status" value="1"/>
</dbReference>
<dbReference type="AlphaFoldDB" id="A0A1M7C216"/>
<dbReference type="Gene3D" id="3.40.50.450">
    <property type="match status" value="1"/>
</dbReference>
<accession>A0A1M7C216</accession>
<sequence length="254" mass="29134">MTAVSENEGPRLNENGIVGEEDKYFLEGPRSRFLELLFLLHICWEFLRGFRVFHFRGPCIAVFGSARWKVTTPWYETARKVGAGIASMGFNVMTGGGPGIMEAASRGAKEAGGHALGCNIILPKEQVPNKWLDKVFNCRHFFVRKVLMFKYSYGFVIMPGGFGTMDEFFEALTLIQTHKILNFPIVLMGKEYWEPVMALLQQMLKENAIDEADLQYIHYTDSVEEALHHLQRFANEKYRLSRLKTLKRLVWLGE</sequence>
<dbReference type="STRING" id="1419482.SAMN05444266_104164"/>
<comment type="similarity">
    <text evidence="2">Belongs to the LOG family.</text>
</comment>
<dbReference type="InterPro" id="IPR031100">
    <property type="entry name" value="LOG_fam"/>
</dbReference>
<dbReference type="GO" id="GO:0009691">
    <property type="term" value="P:cytokinin biosynthetic process"/>
    <property type="evidence" value="ECO:0007669"/>
    <property type="project" value="UniProtKB-UniRule"/>
</dbReference>
<dbReference type="PANTHER" id="PTHR43393:SF3">
    <property type="entry name" value="LYSINE DECARBOXYLASE-LIKE PROTEIN"/>
    <property type="match status" value="1"/>
</dbReference>
<keyword evidence="2" id="KW-0378">Hydrolase</keyword>
<dbReference type="InterPro" id="IPR005269">
    <property type="entry name" value="LOG"/>
</dbReference>
<evidence type="ECO:0000256" key="2">
    <source>
        <dbReference type="RuleBase" id="RU363015"/>
    </source>
</evidence>
<dbReference type="Proteomes" id="UP000184420">
    <property type="component" value="Unassembled WGS sequence"/>
</dbReference>
<proteinExistence type="inferred from homology"/>